<name>A0A157T3S0_SACSO</name>
<proteinExistence type="predicted"/>
<dbReference type="Proteomes" id="UP000076770">
    <property type="component" value="Chromosome i"/>
</dbReference>
<dbReference type="EMBL" id="LT549890">
    <property type="protein sequence ID" value="SAI85501.1"/>
    <property type="molecule type" value="Genomic_DNA"/>
</dbReference>
<protein>
    <submittedName>
        <fullName evidence="1">Uncharacterized protein</fullName>
    </submittedName>
</protein>
<dbReference type="PATRIC" id="fig|2287.9.peg.2039"/>
<accession>A0A157T3S0</accession>
<organism evidence="1 2">
    <name type="scientific">Saccharolobus solfataricus</name>
    <name type="common">Sulfolobus solfataricus</name>
    <dbReference type="NCBI Taxonomy" id="2287"/>
    <lineage>
        <taxon>Archaea</taxon>
        <taxon>Thermoproteota</taxon>
        <taxon>Thermoprotei</taxon>
        <taxon>Sulfolobales</taxon>
        <taxon>Sulfolobaceae</taxon>
        <taxon>Saccharolobus</taxon>
    </lineage>
</organism>
<evidence type="ECO:0000313" key="1">
    <source>
        <dbReference type="EMBL" id="SAI85501.1"/>
    </source>
</evidence>
<gene>
    <name evidence="1" type="ORF">SSOP1_1947</name>
</gene>
<sequence>MEEEIREAYYTLYKRVEVYRNGEVRLNEKVVKLSIEENLTYYDAVYLYLSRKLWYNTSK</sequence>
<evidence type="ECO:0000313" key="2">
    <source>
        <dbReference type="Proteomes" id="UP000076770"/>
    </source>
</evidence>
<reference evidence="2" key="1">
    <citation type="submission" date="2016-04" db="EMBL/GenBank/DDBJ databases">
        <authorList>
            <person name="Shah S.A."/>
            <person name="Garrett R.A."/>
        </authorList>
    </citation>
    <scope>NUCLEOTIDE SEQUENCE [LARGE SCALE GENOMIC DNA]</scope>
    <source>
        <strain evidence="2">ATCC 35091 / DSM 1616 / JCM 8930 / NBRC 15331 / P1</strain>
    </source>
</reference>
<dbReference type="AlphaFoldDB" id="A0A157T3S0"/>
<dbReference type="Gene3D" id="3.40.50.1010">
    <property type="entry name" value="5'-nuclease"/>
    <property type="match status" value="1"/>
</dbReference>